<dbReference type="EMBL" id="KN831776">
    <property type="protein sequence ID" value="KIM43266.1"/>
    <property type="molecule type" value="Genomic_DNA"/>
</dbReference>
<evidence type="ECO:0000313" key="2">
    <source>
        <dbReference type="EMBL" id="KIM43266.1"/>
    </source>
</evidence>
<reference evidence="2 3" key="1">
    <citation type="submission" date="2014-04" db="EMBL/GenBank/DDBJ databases">
        <authorList>
            <consortium name="DOE Joint Genome Institute"/>
            <person name="Kuo A."/>
            <person name="Gay G."/>
            <person name="Dore J."/>
            <person name="Kohler A."/>
            <person name="Nagy L.G."/>
            <person name="Floudas D."/>
            <person name="Copeland A."/>
            <person name="Barry K.W."/>
            <person name="Cichocki N."/>
            <person name="Veneault-Fourrey C."/>
            <person name="LaButti K."/>
            <person name="Lindquist E.A."/>
            <person name="Lipzen A."/>
            <person name="Lundell T."/>
            <person name="Morin E."/>
            <person name="Murat C."/>
            <person name="Sun H."/>
            <person name="Tunlid A."/>
            <person name="Henrissat B."/>
            <person name="Grigoriev I.V."/>
            <person name="Hibbett D.S."/>
            <person name="Martin F."/>
            <person name="Nordberg H.P."/>
            <person name="Cantor M.N."/>
            <person name="Hua S.X."/>
        </authorList>
    </citation>
    <scope>NUCLEOTIDE SEQUENCE [LARGE SCALE GENOMIC DNA]</scope>
    <source>
        <strain evidence="3">h7</strain>
    </source>
</reference>
<gene>
    <name evidence="2" type="ORF">M413DRAFT_26427</name>
</gene>
<dbReference type="PROSITE" id="PS50181">
    <property type="entry name" value="FBOX"/>
    <property type="match status" value="1"/>
</dbReference>
<evidence type="ECO:0000313" key="3">
    <source>
        <dbReference type="Proteomes" id="UP000053424"/>
    </source>
</evidence>
<dbReference type="AlphaFoldDB" id="A0A0C3CI29"/>
<evidence type="ECO:0000259" key="1">
    <source>
        <dbReference type="PROSITE" id="PS50181"/>
    </source>
</evidence>
<accession>A0A0C3CI29</accession>
<sequence>MSSIPLDVLEVIFRHLTPSELAKCCRVNQAVHSLAFEALYRDLCPTQRNVMRLCLILSNNPNLARRVRSFVIRDTNVDMYLGAISDALLRLPRLHTLVLFIGQMSSWILPQKDLCPFQLKTFACGFFWDSTIVSFLGFQHDLKHLTVSGAASPQLLRSISPQLIPNLVSIYAPMSLVEVLAPGRPIRDITTFSPVGVKPSIFALSRTTVPVQQLMLNFAYLQTLEFGDFSESTPNLVSLSIDADNVKPDDEDMIDELTEWIEEYMAHAKDLKCLTIRFYPRNSVLPCQELDFSNMITSIFTSSTRLSHVIITFYGYKARYVCKRLQGHDWCILND</sequence>
<dbReference type="OrthoDB" id="2984575at2759"/>
<dbReference type="InterPro" id="IPR036047">
    <property type="entry name" value="F-box-like_dom_sf"/>
</dbReference>
<dbReference type="HOGENOM" id="CLU_789994_0_0_1"/>
<keyword evidence="3" id="KW-1185">Reference proteome</keyword>
<reference evidence="3" key="2">
    <citation type="submission" date="2015-01" db="EMBL/GenBank/DDBJ databases">
        <title>Evolutionary Origins and Diversification of the Mycorrhizal Mutualists.</title>
        <authorList>
            <consortium name="DOE Joint Genome Institute"/>
            <consortium name="Mycorrhizal Genomics Consortium"/>
            <person name="Kohler A."/>
            <person name="Kuo A."/>
            <person name="Nagy L.G."/>
            <person name="Floudas D."/>
            <person name="Copeland A."/>
            <person name="Barry K.W."/>
            <person name="Cichocki N."/>
            <person name="Veneault-Fourrey C."/>
            <person name="LaButti K."/>
            <person name="Lindquist E.A."/>
            <person name="Lipzen A."/>
            <person name="Lundell T."/>
            <person name="Morin E."/>
            <person name="Murat C."/>
            <person name="Riley R."/>
            <person name="Ohm R."/>
            <person name="Sun H."/>
            <person name="Tunlid A."/>
            <person name="Henrissat B."/>
            <person name="Grigoriev I.V."/>
            <person name="Hibbett D.S."/>
            <person name="Martin F."/>
        </authorList>
    </citation>
    <scope>NUCLEOTIDE SEQUENCE [LARGE SCALE GENOMIC DNA]</scope>
    <source>
        <strain evidence="3">h7</strain>
    </source>
</reference>
<dbReference type="STRING" id="686832.A0A0C3CI29"/>
<organism evidence="2 3">
    <name type="scientific">Hebeloma cylindrosporum</name>
    <dbReference type="NCBI Taxonomy" id="76867"/>
    <lineage>
        <taxon>Eukaryota</taxon>
        <taxon>Fungi</taxon>
        <taxon>Dikarya</taxon>
        <taxon>Basidiomycota</taxon>
        <taxon>Agaricomycotina</taxon>
        <taxon>Agaricomycetes</taxon>
        <taxon>Agaricomycetidae</taxon>
        <taxon>Agaricales</taxon>
        <taxon>Agaricineae</taxon>
        <taxon>Hymenogastraceae</taxon>
        <taxon>Hebeloma</taxon>
    </lineage>
</organism>
<protein>
    <recommendedName>
        <fullName evidence="1">F-box domain-containing protein</fullName>
    </recommendedName>
</protein>
<proteinExistence type="predicted"/>
<dbReference type="InterPro" id="IPR001810">
    <property type="entry name" value="F-box_dom"/>
</dbReference>
<dbReference type="Proteomes" id="UP000053424">
    <property type="component" value="Unassembled WGS sequence"/>
</dbReference>
<feature type="domain" description="F-box" evidence="1">
    <location>
        <begin position="1"/>
        <end position="43"/>
    </location>
</feature>
<dbReference type="Pfam" id="PF12937">
    <property type="entry name" value="F-box-like"/>
    <property type="match status" value="1"/>
</dbReference>
<dbReference type="SUPFAM" id="SSF81383">
    <property type="entry name" value="F-box domain"/>
    <property type="match status" value="1"/>
</dbReference>
<name>A0A0C3CI29_HEBCY</name>